<accession>A0A401FK64</accession>
<feature type="domain" description="Phosphoribosyltransferase" evidence="2">
    <location>
        <begin position="113"/>
        <end position="225"/>
    </location>
</feature>
<dbReference type="Proteomes" id="UP000286974">
    <property type="component" value="Unassembled WGS sequence"/>
</dbReference>
<dbReference type="SUPFAM" id="SSF53271">
    <property type="entry name" value="PRTase-like"/>
    <property type="match status" value="1"/>
</dbReference>
<dbReference type="InterPro" id="IPR029057">
    <property type="entry name" value="PRTase-like"/>
</dbReference>
<dbReference type="AlphaFoldDB" id="A0A401FK64"/>
<dbReference type="PANTHER" id="PTHR47505">
    <property type="entry name" value="DNA UTILIZATION PROTEIN YHGH"/>
    <property type="match status" value="1"/>
</dbReference>
<name>A0A401FK64_9LACO</name>
<keyword evidence="3" id="KW-0808">Transferase</keyword>
<dbReference type="Gene3D" id="3.40.50.2020">
    <property type="match status" value="1"/>
</dbReference>
<protein>
    <submittedName>
        <fullName evidence="3">Competence protein F homolog, phosphoribosyltransferase domain</fullName>
    </submittedName>
</protein>
<comment type="caution">
    <text evidence="3">The sequence shown here is derived from an EMBL/GenBank/DDBJ whole genome shotgun (WGS) entry which is preliminary data.</text>
</comment>
<dbReference type="Pfam" id="PF00156">
    <property type="entry name" value="Pribosyltran"/>
    <property type="match status" value="1"/>
</dbReference>
<gene>
    <name evidence="3" type="ORF">NBRC111893_814</name>
</gene>
<dbReference type="InterPro" id="IPR000836">
    <property type="entry name" value="PRTase_dom"/>
</dbReference>
<evidence type="ECO:0000313" key="4">
    <source>
        <dbReference type="Proteomes" id="UP000286974"/>
    </source>
</evidence>
<comment type="similarity">
    <text evidence="1">Belongs to the ComF/GntX family.</text>
</comment>
<sequence>MRINNCLLCDGMLPPIFELTDIFSFKKITDKFVCPTCWRQFTYLSNQPTCNYCGRLMATRTVCTDCQKWIIRQDNFINTAIFAYDNSMQLFMKQYKFNGDYRLRLIFSAFMQAFINQRYKVENLVIVPVPVTETTLLQRGFNQVCGLLSEVKYMDCLTMKAISKVPQSMKTRQDRLLTPQPFELRPNLYKNLTGKNILIVDDIYTTGVTIRHAAKALSIVQPSKIMGLTLAR</sequence>
<dbReference type="GO" id="GO:0016757">
    <property type="term" value="F:glycosyltransferase activity"/>
    <property type="evidence" value="ECO:0007669"/>
    <property type="project" value="UniProtKB-KW"/>
</dbReference>
<evidence type="ECO:0000256" key="1">
    <source>
        <dbReference type="ARBA" id="ARBA00008007"/>
    </source>
</evidence>
<dbReference type="SUPFAM" id="SSF161187">
    <property type="entry name" value="YfgJ-like"/>
    <property type="match status" value="1"/>
</dbReference>
<keyword evidence="4" id="KW-1185">Reference proteome</keyword>
<evidence type="ECO:0000313" key="3">
    <source>
        <dbReference type="EMBL" id="GAY72668.1"/>
    </source>
</evidence>
<dbReference type="InterPro" id="IPR051910">
    <property type="entry name" value="ComF/GntX_DNA_util-trans"/>
</dbReference>
<keyword evidence="3" id="KW-0328">Glycosyltransferase</keyword>
<dbReference type="CDD" id="cd06223">
    <property type="entry name" value="PRTases_typeI"/>
    <property type="match status" value="1"/>
</dbReference>
<evidence type="ECO:0000259" key="2">
    <source>
        <dbReference type="Pfam" id="PF00156"/>
    </source>
</evidence>
<organism evidence="3 4">
    <name type="scientific">Lentilactobacillus kosonis</name>
    <dbReference type="NCBI Taxonomy" id="2810561"/>
    <lineage>
        <taxon>Bacteria</taxon>
        <taxon>Bacillati</taxon>
        <taxon>Bacillota</taxon>
        <taxon>Bacilli</taxon>
        <taxon>Lactobacillales</taxon>
        <taxon>Lactobacillaceae</taxon>
        <taxon>Lentilactobacillus</taxon>
    </lineage>
</organism>
<dbReference type="PANTHER" id="PTHR47505:SF1">
    <property type="entry name" value="DNA UTILIZATION PROTEIN YHGH"/>
    <property type="match status" value="1"/>
</dbReference>
<dbReference type="EMBL" id="BEXA01000002">
    <property type="protein sequence ID" value="GAY72668.1"/>
    <property type="molecule type" value="Genomic_DNA"/>
</dbReference>
<reference evidence="3 4" key="1">
    <citation type="submission" date="2017-11" db="EMBL/GenBank/DDBJ databases">
        <title>Draft Genome Sequence of Lactobacillus curieae NBRC 111893 isolated from Koso, a Japanese sugar-Vegetable Fermented Beverage.</title>
        <authorList>
            <person name="Chiou T.Y."/>
            <person name="Oshima K."/>
            <person name="Suda W."/>
            <person name="Hattori M."/>
            <person name="Takahashi T."/>
        </authorList>
    </citation>
    <scope>NUCLEOTIDE SEQUENCE [LARGE SCALE GENOMIC DNA]</scope>
    <source>
        <strain evidence="3 4">NBRC111893</strain>
    </source>
</reference>
<proteinExistence type="inferred from homology"/>